<accession>A0A1G7RJ81</accession>
<name>A0A1G7RJ81_RHOCA</name>
<dbReference type="NCBIfam" id="TIGR02594">
    <property type="entry name" value="TIGR02594 family protein"/>
    <property type="match status" value="1"/>
</dbReference>
<dbReference type="Pfam" id="PF01471">
    <property type="entry name" value="PG_binding_1"/>
    <property type="match status" value="1"/>
</dbReference>
<dbReference type="SUPFAM" id="SSF47090">
    <property type="entry name" value="PGBD-like"/>
    <property type="match status" value="1"/>
</dbReference>
<dbReference type="InterPro" id="IPR002477">
    <property type="entry name" value="Peptidoglycan-bd-like"/>
</dbReference>
<dbReference type="EMBL" id="FNAY01000030">
    <property type="protein sequence ID" value="SDG10803.1"/>
    <property type="molecule type" value="Genomic_DNA"/>
</dbReference>
<evidence type="ECO:0000313" key="2">
    <source>
        <dbReference type="EMBL" id="SDG10803.1"/>
    </source>
</evidence>
<reference evidence="2 3" key="1">
    <citation type="submission" date="2016-10" db="EMBL/GenBank/DDBJ databases">
        <authorList>
            <person name="de Groot N.N."/>
        </authorList>
    </citation>
    <scope>NUCLEOTIDE SEQUENCE [LARGE SCALE GENOMIC DNA]</scope>
    <source>
        <strain evidence="3">DSM 938 / 37b4</strain>
    </source>
</reference>
<dbReference type="AlphaFoldDB" id="A0A1G7RJ81"/>
<dbReference type="Gene3D" id="1.10.101.10">
    <property type="entry name" value="PGBD-like superfamily/PGBD"/>
    <property type="match status" value="1"/>
</dbReference>
<dbReference type="InterPro" id="IPR036365">
    <property type="entry name" value="PGBD-like_sf"/>
</dbReference>
<evidence type="ECO:0000259" key="1">
    <source>
        <dbReference type="Pfam" id="PF01471"/>
    </source>
</evidence>
<organism evidence="2 3">
    <name type="scientific">Rhodobacter capsulatus</name>
    <name type="common">Rhodopseudomonas capsulata</name>
    <dbReference type="NCBI Taxonomy" id="1061"/>
    <lineage>
        <taxon>Bacteria</taxon>
        <taxon>Pseudomonadati</taxon>
        <taxon>Pseudomonadota</taxon>
        <taxon>Alphaproteobacteria</taxon>
        <taxon>Rhodobacterales</taxon>
        <taxon>Rhodobacter group</taxon>
        <taxon>Rhodobacter</taxon>
    </lineage>
</organism>
<protein>
    <submittedName>
        <fullName evidence="2">TIGR02594 family protein</fullName>
    </submittedName>
</protein>
<dbReference type="InterPro" id="IPR036366">
    <property type="entry name" value="PGBDSf"/>
</dbReference>
<feature type="domain" description="Peptidoglycan binding-like" evidence="1">
    <location>
        <begin position="4"/>
        <end position="43"/>
    </location>
</feature>
<dbReference type="Proteomes" id="UP000183812">
    <property type="component" value="Unassembled WGS sequence"/>
</dbReference>
<proteinExistence type="predicted"/>
<evidence type="ECO:0000313" key="3">
    <source>
        <dbReference type="Proteomes" id="UP000183812"/>
    </source>
</evidence>
<sequence length="224" mass="23743">MTTDWRAAQLRLRALGFDPGPIDGLCGPKTKAALMAFGRSRGLGFGSGFGPVIAALMRADAPCPDLPWMAEALRLQGLHERRDTARLRAWLDPAAKAIDPRAVPWCGAFVASCLRAALPGVILPDTPLAARAWGRFGDPVAPVFGAVLVFWRGAPSGWQGHVGFCRGEDASAYHVLGGNQSDAVTVTRIAKTRLLAARWPAGVPVTGRPVRLTTKGLDLSSNEA</sequence>
<dbReference type="InterPro" id="IPR013423">
    <property type="entry name" value="CHP02594"/>
</dbReference>
<dbReference type="RefSeq" id="WP_074556034.1">
    <property type="nucleotide sequence ID" value="NZ_CP119563.1"/>
</dbReference>
<gene>
    <name evidence="2" type="ORF">SAMN04244550_03432</name>
</gene>
<dbReference type="OrthoDB" id="5395100at2"/>